<reference evidence="1 2" key="1">
    <citation type="submission" date="2019-03" db="EMBL/GenBank/DDBJ databases">
        <title>Genomic Encyclopedia of Type Strains, Phase IV (KMG-IV): sequencing the most valuable type-strain genomes for metagenomic binning, comparative biology and taxonomic classification.</title>
        <authorList>
            <person name="Goeker M."/>
        </authorList>
    </citation>
    <scope>NUCLEOTIDE SEQUENCE [LARGE SCALE GENOMIC DNA]</scope>
    <source>
        <strain evidence="1 2">DSM 19580</strain>
    </source>
</reference>
<name>A0A4R3YWF9_9GAMM</name>
<sequence>MDSAKDIARDMLKAINVDGSGFIGAVAKGLISYPVSLGYLGYDFIDTEHRRKNQDDKFRLAELVKRTTFNRGVIEKIIKVFMDDFSSRINIPLIAKNVGGSVAGKVFFSQLTGVNLGAVISTRAVTALFSGVIIGSFLSIGSESSRAIYTARYLRERNHIIYYRLKNMGDLDLLYFLVEDTVKPFEKACEIDKVDLGKFNKICEHFFGGL</sequence>
<dbReference type="RefSeq" id="WP_131865409.1">
    <property type="nucleotide sequence ID" value="NZ_SMCR01000004.1"/>
</dbReference>
<dbReference type="OrthoDB" id="6614981at2"/>
<organism evidence="1 2">
    <name type="scientific">Biostraticola tofi</name>
    <dbReference type="NCBI Taxonomy" id="466109"/>
    <lineage>
        <taxon>Bacteria</taxon>
        <taxon>Pseudomonadati</taxon>
        <taxon>Pseudomonadota</taxon>
        <taxon>Gammaproteobacteria</taxon>
        <taxon>Enterobacterales</taxon>
        <taxon>Bruguierivoracaceae</taxon>
        <taxon>Biostraticola</taxon>
    </lineage>
</organism>
<accession>A0A4R3YWF9</accession>
<proteinExistence type="predicted"/>
<evidence type="ECO:0000313" key="2">
    <source>
        <dbReference type="Proteomes" id="UP000295719"/>
    </source>
</evidence>
<dbReference type="EMBL" id="SMCR01000004">
    <property type="protein sequence ID" value="TCV96842.1"/>
    <property type="molecule type" value="Genomic_DNA"/>
</dbReference>
<gene>
    <name evidence="1" type="ORF">EDC52_104282</name>
</gene>
<dbReference type="AlphaFoldDB" id="A0A4R3YWF9"/>
<protein>
    <submittedName>
        <fullName evidence="1">Uncharacterized protein</fullName>
    </submittedName>
</protein>
<comment type="caution">
    <text evidence="1">The sequence shown here is derived from an EMBL/GenBank/DDBJ whole genome shotgun (WGS) entry which is preliminary data.</text>
</comment>
<evidence type="ECO:0000313" key="1">
    <source>
        <dbReference type="EMBL" id="TCV96842.1"/>
    </source>
</evidence>
<dbReference type="Proteomes" id="UP000295719">
    <property type="component" value="Unassembled WGS sequence"/>
</dbReference>
<keyword evidence="2" id="KW-1185">Reference proteome</keyword>